<evidence type="ECO:0000256" key="8">
    <source>
        <dbReference type="ARBA" id="ARBA00022833"/>
    </source>
</evidence>
<feature type="compositionally biased region" description="Gly residues" evidence="15">
    <location>
        <begin position="687"/>
        <end position="701"/>
    </location>
</feature>
<evidence type="ECO:0000313" key="18">
    <source>
        <dbReference type="Proteomes" id="UP000442707"/>
    </source>
</evidence>
<dbReference type="Gene3D" id="1.10.8.60">
    <property type="match status" value="1"/>
</dbReference>
<feature type="compositionally biased region" description="Low complexity" evidence="15">
    <location>
        <begin position="702"/>
        <end position="726"/>
    </location>
</feature>
<evidence type="ECO:0000313" key="17">
    <source>
        <dbReference type="EMBL" id="KAB1149173.1"/>
    </source>
</evidence>
<dbReference type="EMBL" id="VZRB01000003">
    <property type="protein sequence ID" value="KAB1149173.1"/>
    <property type="molecule type" value="Genomic_DNA"/>
</dbReference>
<feature type="compositionally biased region" description="Low complexity" evidence="15">
    <location>
        <begin position="530"/>
        <end position="547"/>
    </location>
</feature>
<dbReference type="FunFam" id="3.40.50.300:FF:000014">
    <property type="entry name" value="DNA polymerase III subunit gamma/tau"/>
    <property type="match status" value="1"/>
</dbReference>
<keyword evidence="9 14" id="KW-0067">ATP-binding</keyword>
<dbReference type="GO" id="GO:0006261">
    <property type="term" value="P:DNA-templated DNA replication"/>
    <property type="evidence" value="ECO:0007669"/>
    <property type="project" value="TreeGrafter"/>
</dbReference>
<keyword evidence="4 14" id="KW-0548">Nucleotidyltransferase</keyword>
<feature type="compositionally biased region" description="Pro residues" evidence="15">
    <location>
        <begin position="499"/>
        <end position="521"/>
    </location>
</feature>
<keyword evidence="18" id="KW-1185">Reference proteome</keyword>
<keyword evidence="7 14" id="KW-0547">Nucleotide-binding</keyword>
<dbReference type="GO" id="GO:0003887">
    <property type="term" value="F:DNA-directed DNA polymerase activity"/>
    <property type="evidence" value="ECO:0007669"/>
    <property type="project" value="UniProtKB-KW"/>
</dbReference>
<dbReference type="InterPro" id="IPR045085">
    <property type="entry name" value="HLD_clamp_pol_III_gamma_tau"/>
</dbReference>
<protein>
    <recommendedName>
        <fullName evidence="13 14">DNA polymerase III subunit gamma/tau</fullName>
        <ecNumber evidence="2 14">2.7.7.7</ecNumber>
    </recommendedName>
</protein>
<dbReference type="NCBIfam" id="NF005846">
    <property type="entry name" value="PRK07764.1-6"/>
    <property type="match status" value="1"/>
</dbReference>
<dbReference type="RefSeq" id="WP_150944979.1">
    <property type="nucleotide sequence ID" value="NZ_VZRB01000003.1"/>
</dbReference>
<dbReference type="Gene3D" id="3.40.50.300">
    <property type="entry name" value="P-loop containing nucleotide triphosphate hydrolases"/>
    <property type="match status" value="1"/>
</dbReference>
<comment type="caution">
    <text evidence="17">The sequence shown here is derived from an EMBL/GenBank/DDBJ whole genome shotgun (WGS) entry which is preliminary data.</text>
</comment>
<evidence type="ECO:0000256" key="4">
    <source>
        <dbReference type="ARBA" id="ARBA00022695"/>
    </source>
</evidence>
<evidence type="ECO:0000256" key="2">
    <source>
        <dbReference type="ARBA" id="ARBA00012417"/>
    </source>
</evidence>
<dbReference type="NCBIfam" id="TIGR02397">
    <property type="entry name" value="dnaX_nterm"/>
    <property type="match status" value="1"/>
</dbReference>
<dbReference type="Pfam" id="PF22608">
    <property type="entry name" value="DNAX_ATPase_lid"/>
    <property type="match status" value="1"/>
</dbReference>
<evidence type="ECO:0000256" key="6">
    <source>
        <dbReference type="ARBA" id="ARBA00022723"/>
    </source>
</evidence>
<keyword evidence="5 14" id="KW-0235">DNA replication</keyword>
<comment type="function">
    <text evidence="11 14">DNA polymerase III is a complex, multichain enzyme responsible for most of the replicative synthesis in bacteria. This DNA polymerase also exhibits 3' to 5' exonuclease activity.</text>
</comment>
<evidence type="ECO:0000256" key="12">
    <source>
        <dbReference type="ARBA" id="ARBA00049244"/>
    </source>
</evidence>
<feature type="compositionally biased region" description="Low complexity" evidence="15">
    <location>
        <begin position="478"/>
        <end position="498"/>
    </location>
</feature>
<dbReference type="FunFam" id="1.20.272.10:FF:000003">
    <property type="entry name" value="DNA polymerase III subunit gamma/tau"/>
    <property type="match status" value="1"/>
</dbReference>
<dbReference type="GO" id="GO:0009360">
    <property type="term" value="C:DNA polymerase III complex"/>
    <property type="evidence" value="ECO:0007669"/>
    <property type="project" value="InterPro"/>
</dbReference>
<dbReference type="GO" id="GO:0046872">
    <property type="term" value="F:metal ion binding"/>
    <property type="evidence" value="ECO:0007669"/>
    <property type="project" value="UniProtKB-KW"/>
</dbReference>
<comment type="similarity">
    <text evidence="1 14">Belongs to the DnaX/STICHEL family.</text>
</comment>
<dbReference type="InterPro" id="IPR050238">
    <property type="entry name" value="DNA_Rep/Repair_Clamp_Loader"/>
</dbReference>
<dbReference type="SMART" id="SM00382">
    <property type="entry name" value="AAA"/>
    <property type="match status" value="1"/>
</dbReference>
<evidence type="ECO:0000256" key="15">
    <source>
        <dbReference type="SAM" id="MobiDB-lite"/>
    </source>
</evidence>
<keyword evidence="6" id="KW-0479">Metal-binding</keyword>
<proteinExistence type="inferred from homology"/>
<dbReference type="InterPro" id="IPR012763">
    <property type="entry name" value="DNA_pol_III_sug/sutau_N"/>
</dbReference>
<dbReference type="CDD" id="cd00009">
    <property type="entry name" value="AAA"/>
    <property type="match status" value="1"/>
</dbReference>
<dbReference type="InterPro" id="IPR022754">
    <property type="entry name" value="DNA_pol_III_gamma-3"/>
</dbReference>
<accession>A0A6H9V5L8</accession>
<evidence type="ECO:0000259" key="16">
    <source>
        <dbReference type="SMART" id="SM00382"/>
    </source>
</evidence>
<dbReference type="SUPFAM" id="SSF48019">
    <property type="entry name" value="post-AAA+ oligomerization domain-like"/>
    <property type="match status" value="1"/>
</dbReference>
<keyword evidence="8" id="KW-0862">Zinc</keyword>
<dbReference type="Pfam" id="PF12169">
    <property type="entry name" value="DNA_pol3_gamma3"/>
    <property type="match status" value="1"/>
</dbReference>
<evidence type="ECO:0000256" key="3">
    <source>
        <dbReference type="ARBA" id="ARBA00022679"/>
    </source>
</evidence>
<evidence type="ECO:0000256" key="7">
    <source>
        <dbReference type="ARBA" id="ARBA00022741"/>
    </source>
</evidence>
<comment type="subunit">
    <text evidence="14">DNA polymerase III contains a core (composed of alpha, epsilon and theta chains) that associates with a tau subunit. This core dimerizes to form the POLIII' complex. PolIII' associates with the gamma complex (composed of gamma, delta, delta', psi and chi chains) and with the beta chain to form the complete DNA polymerase III complex.</text>
</comment>
<dbReference type="PANTHER" id="PTHR11669">
    <property type="entry name" value="REPLICATION FACTOR C / DNA POLYMERASE III GAMMA-TAU SUBUNIT"/>
    <property type="match status" value="1"/>
</dbReference>
<feature type="region of interest" description="Disordered" evidence="15">
    <location>
        <begin position="687"/>
        <end position="766"/>
    </location>
</feature>
<evidence type="ECO:0000256" key="11">
    <source>
        <dbReference type="ARBA" id="ARBA00037724"/>
    </source>
</evidence>
<feature type="compositionally biased region" description="Pro residues" evidence="15">
    <location>
        <begin position="727"/>
        <end position="746"/>
    </location>
</feature>
<dbReference type="Proteomes" id="UP000442707">
    <property type="component" value="Unassembled WGS sequence"/>
</dbReference>
<name>A0A6H9V5L8_9ACTN</name>
<evidence type="ECO:0000256" key="5">
    <source>
        <dbReference type="ARBA" id="ARBA00022705"/>
    </source>
</evidence>
<dbReference type="PANTHER" id="PTHR11669:SF0">
    <property type="entry name" value="PROTEIN STICHEL-LIKE 2"/>
    <property type="match status" value="1"/>
</dbReference>
<evidence type="ECO:0000256" key="10">
    <source>
        <dbReference type="ARBA" id="ARBA00022932"/>
    </source>
</evidence>
<evidence type="ECO:0000256" key="1">
    <source>
        <dbReference type="ARBA" id="ARBA00006360"/>
    </source>
</evidence>
<feature type="compositionally biased region" description="Low complexity" evidence="15">
    <location>
        <begin position="554"/>
        <end position="565"/>
    </location>
</feature>
<dbReference type="PRINTS" id="PR01217">
    <property type="entry name" value="PRICHEXTENSN"/>
</dbReference>
<feature type="compositionally biased region" description="Acidic residues" evidence="15">
    <location>
        <begin position="747"/>
        <end position="759"/>
    </location>
</feature>
<dbReference type="GO" id="GO:0005524">
    <property type="term" value="F:ATP binding"/>
    <property type="evidence" value="ECO:0007669"/>
    <property type="project" value="UniProtKB-KW"/>
</dbReference>
<reference evidence="17 18" key="1">
    <citation type="submission" date="2019-09" db="EMBL/GenBank/DDBJ databases">
        <title>Screening of Novel Bioactive Compounds from Soil-Associated.</title>
        <authorList>
            <person name="Zhao S."/>
        </authorList>
    </citation>
    <scope>NUCLEOTIDE SEQUENCE [LARGE SCALE GENOMIC DNA]</scope>
    <source>
        <strain evidence="17 18">HIT-DPA4</strain>
    </source>
</reference>
<evidence type="ECO:0000256" key="9">
    <source>
        <dbReference type="ARBA" id="ARBA00022840"/>
    </source>
</evidence>
<dbReference type="SUPFAM" id="SSF52540">
    <property type="entry name" value="P-loop containing nucleoside triphosphate hydrolases"/>
    <property type="match status" value="1"/>
</dbReference>
<feature type="compositionally biased region" description="Low complexity" evidence="15">
    <location>
        <begin position="416"/>
        <end position="465"/>
    </location>
</feature>
<dbReference type="AlphaFoldDB" id="A0A6H9V5L8"/>
<evidence type="ECO:0000256" key="14">
    <source>
        <dbReference type="RuleBase" id="RU364063"/>
    </source>
</evidence>
<keyword evidence="3 14" id="KW-0808">Transferase</keyword>
<feature type="domain" description="AAA+ ATPase" evidence="16">
    <location>
        <begin position="37"/>
        <end position="199"/>
    </location>
</feature>
<dbReference type="Pfam" id="PF13177">
    <property type="entry name" value="DNA_pol3_delta2"/>
    <property type="match status" value="1"/>
</dbReference>
<gene>
    <name evidence="14" type="primary">dnaX</name>
    <name evidence="17" type="ORF">F7R91_05235</name>
</gene>
<sequence>MSSLALYRRYRPESFAEVIGQEHVTDPLQQALRNNRVNHAYLFSGPRGCGKTTSARILARCLNCEQGPTPTPCGECQSCRDLARNGPGSIDVIEIDAASHGGVDDARELREKAFFGPASSRYKIYIIDEAHMVTSAGFNALLKVVEEPPEHLKFIFATTEPEKVIGTIRSRTHHYPFRLVPPGTLRDYLGEVCGRENIPVEDGVLPLVVRAGAGSVRDSMSVMDQLLAGAGADGVTYAMATSLLGYTEGSLLDSVVEAFATGDGAAAFEVVDRVIEGGNDPRRFVADLLERLRDLVILAAVPDAVEKGLIDAPADVLERMQAQAGIFGAAELSRAADLVNEGLTEMRGATSPRLQLELICARVMLPAAYGDERSVMARLDRLERGVNFSAGGGMPAMGYVPGPDAHGGAVQGGGAPAAAAPVTPGGGPAAARAAVRAPGGAAGQGAPQPAGDDRGTAPAAAPVAGSAGGPAPGPSDHGQAQQPQPQPAQTQPTQSQQPQPSPAPAAPAPAPSTPGAWPAPAPTGGGRRPGGWPTAAPAGGGQRQAAPAEPPHAPTSQTAPPASAAPTPPAGGLDPRMLWPNILEAVKNRRRFTWILLSQNAQVAGFDGTTLQLGFVNAGARDNFASSGSEDVLRQALAEQFNVQWKIEAIVDPSGGSAPPATGGGTGGYGGGGAPGGYGAGGSAGGGFAGGGSNHAAGAGGTSAQRPASPQPTSTAPTPQTSAQPPAAAPRPAPQPSAPASPPPVAPEDDIPEDDDPDLNESALSGRELIVRELGATVVEEFSNE</sequence>
<evidence type="ECO:0000256" key="13">
    <source>
        <dbReference type="ARBA" id="ARBA00074577"/>
    </source>
</evidence>
<dbReference type="InterPro" id="IPR027417">
    <property type="entry name" value="P-loop_NTPase"/>
</dbReference>
<dbReference type="InterPro" id="IPR008921">
    <property type="entry name" value="DNA_pol3_clamp-load_cplx_C"/>
</dbReference>
<feature type="region of interest" description="Disordered" evidence="15">
    <location>
        <begin position="409"/>
        <end position="573"/>
    </location>
</feature>
<organism evidence="17 18">
    <name type="scientific">Streptomyces luteolifulvus</name>
    <dbReference type="NCBI Taxonomy" id="2615112"/>
    <lineage>
        <taxon>Bacteria</taxon>
        <taxon>Bacillati</taxon>
        <taxon>Actinomycetota</taxon>
        <taxon>Actinomycetes</taxon>
        <taxon>Kitasatosporales</taxon>
        <taxon>Streptomycetaceae</taxon>
        <taxon>Streptomyces</taxon>
    </lineage>
</organism>
<dbReference type="Gene3D" id="1.20.272.10">
    <property type="match status" value="1"/>
</dbReference>
<dbReference type="GO" id="GO:0003677">
    <property type="term" value="F:DNA binding"/>
    <property type="evidence" value="ECO:0007669"/>
    <property type="project" value="InterPro"/>
</dbReference>
<dbReference type="EC" id="2.7.7.7" evidence="2 14"/>
<dbReference type="InterPro" id="IPR003593">
    <property type="entry name" value="AAA+_ATPase"/>
</dbReference>
<keyword evidence="10 14" id="KW-0239">DNA-directed DNA polymerase</keyword>
<dbReference type="CDD" id="cd18137">
    <property type="entry name" value="HLD_clamp_pol_III_gamma_tau"/>
    <property type="match status" value="1"/>
</dbReference>
<comment type="catalytic activity">
    <reaction evidence="12 14">
        <text>DNA(n) + a 2'-deoxyribonucleoside 5'-triphosphate = DNA(n+1) + diphosphate</text>
        <dbReference type="Rhea" id="RHEA:22508"/>
        <dbReference type="Rhea" id="RHEA-COMP:17339"/>
        <dbReference type="Rhea" id="RHEA-COMP:17340"/>
        <dbReference type="ChEBI" id="CHEBI:33019"/>
        <dbReference type="ChEBI" id="CHEBI:61560"/>
        <dbReference type="ChEBI" id="CHEBI:173112"/>
        <dbReference type="EC" id="2.7.7.7"/>
    </reaction>
</comment>